<dbReference type="RefSeq" id="WP_103128109.1">
    <property type="nucleotide sequence ID" value="NZ_BFAG01000002.1"/>
</dbReference>
<dbReference type="OrthoDB" id="305468at2"/>
<dbReference type="EMBL" id="BFAG01000002">
    <property type="protein sequence ID" value="GBF04620.1"/>
    <property type="molecule type" value="Genomic_DNA"/>
</dbReference>
<dbReference type="InterPro" id="IPR027381">
    <property type="entry name" value="LytR/CpsA/Psr_C"/>
</dbReference>
<name>A0A2I9D376_9DEIO</name>
<comment type="similarity">
    <text evidence="1">Belongs to the LytR/CpsA/Psr (LCP) family.</text>
</comment>
<dbReference type="PANTHER" id="PTHR33392">
    <property type="entry name" value="POLYISOPRENYL-TEICHOIC ACID--PEPTIDOGLYCAN TEICHOIC ACID TRANSFERASE TAGU"/>
    <property type="match status" value="1"/>
</dbReference>
<feature type="domain" description="Cell envelope-related transcriptional attenuator" evidence="2">
    <location>
        <begin position="71"/>
        <end position="216"/>
    </location>
</feature>
<gene>
    <name evidence="4" type="ORF">DAERI_020217</name>
</gene>
<evidence type="ECO:0000313" key="4">
    <source>
        <dbReference type="EMBL" id="GBF04620.1"/>
    </source>
</evidence>
<evidence type="ECO:0000259" key="2">
    <source>
        <dbReference type="Pfam" id="PF03816"/>
    </source>
</evidence>
<dbReference type="Gene3D" id="3.40.630.190">
    <property type="entry name" value="LCP protein"/>
    <property type="match status" value="1"/>
</dbReference>
<dbReference type="Proteomes" id="UP000236569">
    <property type="component" value="Unassembled WGS sequence"/>
</dbReference>
<dbReference type="PANTHER" id="PTHR33392:SF6">
    <property type="entry name" value="POLYISOPRENYL-TEICHOIC ACID--PEPTIDOGLYCAN TEICHOIC ACID TRANSFERASE TAGU"/>
    <property type="match status" value="1"/>
</dbReference>
<protein>
    <submittedName>
        <fullName evidence="4">Cell envelope-related transcriptional attenuator</fullName>
    </submittedName>
</protein>
<dbReference type="AlphaFoldDB" id="A0A2I9D376"/>
<feature type="domain" description="LytR/CpsA/Psr regulator C-terminal" evidence="3">
    <location>
        <begin position="296"/>
        <end position="374"/>
    </location>
</feature>
<evidence type="ECO:0000259" key="3">
    <source>
        <dbReference type="Pfam" id="PF13399"/>
    </source>
</evidence>
<sequence>MRRLTVPVLVVLAGLVALGAPAVPALTRYGALPRAAGRPVTVLLAGVTPRYQENAAVWPWPVAPEDFTFLTDTLVLAQFWPGGRVNLLSLPRDTWVNLAGYGWGKINGANVKGGPELLVKVVQDLTGVPVDAYVLLSLNAVRALTDAVGGVTLDVPRRMKYDDNAGKLHIDLQPGRQRLRGPQAEGFLRFRKDNLGDLGRVQRQQLYLTALVNRVKNPLNWWRLPAMVGALDRNTRTNLTRAQVGALLGAALGGLQVNTATLPGSFGDGGTWVADHPALHALVREQFRDPNDPRFLTVAVVNAGAPDGSARRLRARLEGLGYQQVVISNGPRAGGPTTVSGKAAAAVQRDMGYGRVTREAGLPGADVTVRLGSDTKAP</sequence>
<reference evidence="5" key="1">
    <citation type="submission" date="2018-01" db="EMBL/GenBank/DDBJ databases">
        <title>Draft Genome Sequence of the Radioresistant Bacterium Deinococcus aerius TR0125, Isolated from the Higher Atmosphere above Japan.</title>
        <authorList>
            <person name="Satoh K."/>
            <person name="Arai H."/>
            <person name="Sanzen T."/>
            <person name="Kawaguchi Y."/>
            <person name="Hayashi H."/>
            <person name="Yokobori S."/>
            <person name="Yamagishi A."/>
            <person name="Oono Y."/>
            <person name="Narumi I."/>
        </authorList>
    </citation>
    <scope>NUCLEOTIDE SEQUENCE [LARGE SCALE GENOMIC DNA]</scope>
    <source>
        <strain evidence="5">TR0125</strain>
    </source>
</reference>
<evidence type="ECO:0000313" key="5">
    <source>
        <dbReference type="Proteomes" id="UP000236569"/>
    </source>
</evidence>
<proteinExistence type="inferred from homology"/>
<accession>A0A2I9D376</accession>
<evidence type="ECO:0000256" key="1">
    <source>
        <dbReference type="ARBA" id="ARBA00006068"/>
    </source>
</evidence>
<dbReference type="NCBIfam" id="TIGR00350">
    <property type="entry name" value="lytR_cpsA_psr"/>
    <property type="match status" value="1"/>
</dbReference>
<dbReference type="Pfam" id="PF13399">
    <property type="entry name" value="LytR_C"/>
    <property type="match status" value="1"/>
</dbReference>
<dbReference type="InterPro" id="IPR050922">
    <property type="entry name" value="LytR/CpsA/Psr_CW_biosynth"/>
</dbReference>
<dbReference type="Pfam" id="PF03816">
    <property type="entry name" value="LytR_cpsA_psr"/>
    <property type="match status" value="1"/>
</dbReference>
<dbReference type="InterPro" id="IPR004474">
    <property type="entry name" value="LytR_CpsA_psr"/>
</dbReference>
<comment type="caution">
    <text evidence="4">The sequence shown here is derived from an EMBL/GenBank/DDBJ whole genome shotgun (WGS) entry which is preliminary data.</text>
</comment>
<organism evidence="4 5">
    <name type="scientific">Deinococcus aerius</name>
    <dbReference type="NCBI Taxonomy" id="200253"/>
    <lineage>
        <taxon>Bacteria</taxon>
        <taxon>Thermotogati</taxon>
        <taxon>Deinococcota</taxon>
        <taxon>Deinococci</taxon>
        <taxon>Deinococcales</taxon>
        <taxon>Deinococcaceae</taxon>
        <taxon>Deinococcus</taxon>
    </lineage>
</organism>
<keyword evidence="5" id="KW-1185">Reference proteome</keyword>